<evidence type="ECO:0000256" key="3">
    <source>
        <dbReference type="ARBA" id="ARBA00022807"/>
    </source>
</evidence>
<dbReference type="GO" id="GO:0005737">
    <property type="term" value="C:cytoplasm"/>
    <property type="evidence" value="ECO:0007669"/>
    <property type="project" value="TreeGrafter"/>
</dbReference>
<dbReference type="EMBL" id="JADGKB010000009">
    <property type="protein sequence ID" value="KAJ3260850.1"/>
    <property type="molecule type" value="Genomic_DNA"/>
</dbReference>
<evidence type="ECO:0000313" key="6">
    <source>
        <dbReference type="EMBL" id="KAJ3260850.1"/>
    </source>
</evidence>
<evidence type="ECO:0000259" key="5">
    <source>
        <dbReference type="Pfam" id="PF00656"/>
    </source>
</evidence>
<comment type="caution">
    <text evidence="6">The sequence shown here is derived from an EMBL/GenBank/DDBJ whole genome shotgun (WGS) entry which is preliminary data.</text>
</comment>
<organism evidence="6 7">
    <name type="scientific">Boothiomyces macroporosus</name>
    <dbReference type="NCBI Taxonomy" id="261099"/>
    <lineage>
        <taxon>Eukaryota</taxon>
        <taxon>Fungi</taxon>
        <taxon>Fungi incertae sedis</taxon>
        <taxon>Chytridiomycota</taxon>
        <taxon>Chytridiomycota incertae sedis</taxon>
        <taxon>Chytridiomycetes</taxon>
        <taxon>Rhizophydiales</taxon>
        <taxon>Terramycetaceae</taxon>
        <taxon>Boothiomyces</taxon>
    </lineage>
</organism>
<dbReference type="Proteomes" id="UP001210925">
    <property type="component" value="Unassembled WGS sequence"/>
</dbReference>
<evidence type="ECO:0000256" key="1">
    <source>
        <dbReference type="ARBA" id="ARBA00009005"/>
    </source>
</evidence>
<dbReference type="GO" id="GO:0006508">
    <property type="term" value="P:proteolysis"/>
    <property type="evidence" value="ECO:0007669"/>
    <property type="project" value="UniProtKB-KW"/>
</dbReference>
<protein>
    <submittedName>
        <fullName evidence="6">Ca(2+)-dependent cysteine protease</fullName>
    </submittedName>
</protein>
<keyword evidence="6" id="KW-0645">Protease</keyword>
<feature type="domain" description="Peptidase C14 caspase" evidence="5">
    <location>
        <begin position="163"/>
        <end position="448"/>
    </location>
</feature>
<dbReference type="GO" id="GO:0006915">
    <property type="term" value="P:apoptotic process"/>
    <property type="evidence" value="ECO:0007669"/>
    <property type="project" value="UniProtKB-KW"/>
</dbReference>
<evidence type="ECO:0000256" key="4">
    <source>
        <dbReference type="SAM" id="MobiDB-lite"/>
    </source>
</evidence>
<dbReference type="InterPro" id="IPR011600">
    <property type="entry name" value="Pept_C14_caspase"/>
</dbReference>
<proteinExistence type="inferred from homology"/>
<reference evidence="6" key="1">
    <citation type="submission" date="2020-05" db="EMBL/GenBank/DDBJ databases">
        <title>Phylogenomic resolution of chytrid fungi.</title>
        <authorList>
            <person name="Stajich J.E."/>
            <person name="Amses K."/>
            <person name="Simmons R."/>
            <person name="Seto K."/>
            <person name="Myers J."/>
            <person name="Bonds A."/>
            <person name="Quandt C.A."/>
            <person name="Barry K."/>
            <person name="Liu P."/>
            <person name="Grigoriev I."/>
            <person name="Longcore J.E."/>
            <person name="James T.Y."/>
        </authorList>
    </citation>
    <scope>NUCLEOTIDE SEQUENCE</scope>
    <source>
        <strain evidence="6">PLAUS21</strain>
    </source>
</reference>
<keyword evidence="7" id="KW-1185">Reference proteome</keyword>
<feature type="compositionally biased region" description="Pro residues" evidence="4">
    <location>
        <begin position="48"/>
        <end position="57"/>
    </location>
</feature>
<dbReference type="Pfam" id="PF00656">
    <property type="entry name" value="Peptidase_C14"/>
    <property type="match status" value="1"/>
</dbReference>
<gene>
    <name evidence="6" type="primary">MCA1_5</name>
    <name evidence="6" type="ORF">HK103_007413</name>
</gene>
<keyword evidence="2" id="KW-0053">Apoptosis</keyword>
<dbReference type="GO" id="GO:0004197">
    <property type="term" value="F:cysteine-type endopeptidase activity"/>
    <property type="evidence" value="ECO:0007669"/>
    <property type="project" value="InterPro"/>
</dbReference>
<dbReference type="Gene3D" id="3.40.50.12660">
    <property type="match status" value="2"/>
</dbReference>
<feature type="compositionally biased region" description="Pro residues" evidence="4">
    <location>
        <begin position="64"/>
        <end position="86"/>
    </location>
</feature>
<name>A0AAD5UKU2_9FUNG</name>
<dbReference type="SUPFAM" id="SSF52129">
    <property type="entry name" value="Caspase-like"/>
    <property type="match status" value="1"/>
</dbReference>
<dbReference type="InterPro" id="IPR029030">
    <property type="entry name" value="Caspase-like_dom_sf"/>
</dbReference>
<dbReference type="AlphaFoldDB" id="A0AAD5UKU2"/>
<dbReference type="PANTHER" id="PTHR48104">
    <property type="entry name" value="METACASPASE-4"/>
    <property type="match status" value="1"/>
</dbReference>
<dbReference type="InterPro" id="IPR050452">
    <property type="entry name" value="Metacaspase"/>
</dbReference>
<comment type="similarity">
    <text evidence="1">Belongs to the peptidase C14B family.</text>
</comment>
<evidence type="ECO:0000313" key="7">
    <source>
        <dbReference type="Proteomes" id="UP001210925"/>
    </source>
</evidence>
<accession>A0AAD5UKU2</accession>
<feature type="region of interest" description="Disordered" evidence="4">
    <location>
        <begin position="1"/>
        <end position="86"/>
    </location>
</feature>
<dbReference type="PANTHER" id="PTHR48104:SF30">
    <property type="entry name" value="METACASPASE-1"/>
    <property type="match status" value="1"/>
</dbReference>
<keyword evidence="3" id="KW-0378">Hydrolase</keyword>
<feature type="compositionally biased region" description="Pro residues" evidence="4">
    <location>
        <begin position="22"/>
        <end position="31"/>
    </location>
</feature>
<keyword evidence="3" id="KW-0788">Thiol protease</keyword>
<evidence type="ECO:0000256" key="2">
    <source>
        <dbReference type="ARBA" id="ARBA00022703"/>
    </source>
</evidence>
<sequence length="460" mass="50417">MSDYPGSHSSTGRHNRPQQPMYQPPYNPNQPPVNNGYGMPYQQYQAPNFPPNVPPSPYQAQNVPPSPYQSPNTFAPPPGPPPGNPPYIPYNTPNTGYAPPPGPPPANMGYSAPPGMNGYLPPSNPPPNFDRNVNPGFAPLPQWNVPTHYSNIPNNYISTCTGRKKALLIGINYIGTKNQLQGCINDVYTMRDFLSRYWGFSSNPADMVILTDDNPNPMFRPTRQNMLNAMSWLVSENVPGNSLFFHYSGHGGQQKNTSGDDGGMDDTILPLDHQTAGVIIDDQLNDILVKPLPAGVRLTAVMDCCHSGSALDLPVTYYADGRIKEGTKAERLKSIAQTAAQGLMRGGLMNAVMTAGMAAIPILTSKDKDLNQRMAEKGNYHADIIMFSGSKDSETSTDAVIQGRNTGAMTYAFTQVLSQYHSISYGQLLVEVRDVITKKYNQKPQLSSGRYMDMNQHFLI</sequence>